<sequence>MLRGALYVALGLALAFILPVGLAYLRLSMGPFSFDGLADRAAEAIKARVGDDWRVDVAGSAIELKDGWLALRATGLDIRNPEGVLVVRAPDAIVSVDTASLLRGAFVAKAIEFRDLQLDASIDRSGALSFVPTGEAVAPSREAVEAGTNPGAPASAPGPHGLPPADSFPPLHKQPSPVSKSVASLFDLVLEPSGLIGALDRAKLTNARLRILDENRRERAAFRHVAATFERNAPDRRRFDLHLDGSAGGWRLQGDLRLDGDGRREGTVTATDVPIQDLLLFAGMSGLPVATDARLTGRLDVAIDGGRLTRLETRLGAGRGIIQIDDRDMPPIGLEAASAEGSWNEEQHAFALKHLTYRNGDTLIQLAGTLKAVPNEPWRIDLRGENAVLGVLEPGDPAVAVDSIEASLAAHRGGVVLERLAVHGPTVNATMSASYGNPADAKALEVNIFAEATKARSFLRLWPNLAVPKIRGYLAANLRAGTIETLSTSVAMSGDELAGAFSDKPIPDGSVRVDFGISDGTLHVGEGLPPLTRLQIAGSVTGTRAEVSAQTGAVGLADGRALMVSNGRLSLPQIWSPNVDARIGFRLDGGADAVASLLRAPALREVTGELDFDPAQIRGQADLSVSLDLPIRNVPSLADVPVAVSGTVTGVGIEKAFGKERLENGQLSVNYTGGNLAIRGEGRLGGTPSLIDIRQPRNLPGEATVSFSLDEATRARKGIVLGTGLRGALPVRVVAPLGRGAKPGARVEVDLTRATIDNLLPGWSKPPGSAGKLSFVAQEVGGEIREITLESGPVQMRGSATLSTFPVSCRPISGRCSAAASGRSAGRRCRATRRTSTGPTRR</sequence>
<feature type="region of interest" description="Disordered" evidence="1">
    <location>
        <begin position="139"/>
        <end position="176"/>
    </location>
</feature>
<feature type="region of interest" description="Disordered" evidence="1">
    <location>
        <begin position="820"/>
        <end position="842"/>
    </location>
</feature>
<evidence type="ECO:0000256" key="1">
    <source>
        <dbReference type="SAM" id="MobiDB-lite"/>
    </source>
</evidence>
<dbReference type="AlphaFoldDB" id="A0A6J4KPC7"/>
<organism evidence="2">
    <name type="scientific">uncultured Microvirga sp</name>
    <dbReference type="NCBI Taxonomy" id="412392"/>
    <lineage>
        <taxon>Bacteria</taxon>
        <taxon>Pseudomonadati</taxon>
        <taxon>Pseudomonadota</taxon>
        <taxon>Alphaproteobacteria</taxon>
        <taxon>Hyphomicrobiales</taxon>
        <taxon>Methylobacteriaceae</taxon>
        <taxon>Microvirga</taxon>
        <taxon>environmental samples</taxon>
    </lineage>
</organism>
<protein>
    <submittedName>
        <fullName evidence="2">Large exoproteins involved in heme utilization or adhesion</fullName>
    </submittedName>
</protein>
<gene>
    <name evidence="2" type="ORF">AVDCRST_MAG90-406</name>
</gene>
<accession>A0A6J4KPC7</accession>
<feature type="compositionally biased region" description="Low complexity" evidence="1">
    <location>
        <begin position="146"/>
        <end position="165"/>
    </location>
</feature>
<evidence type="ECO:0000313" key="2">
    <source>
        <dbReference type="EMBL" id="CAA9310436.1"/>
    </source>
</evidence>
<proteinExistence type="predicted"/>
<dbReference type="EMBL" id="CADCUC010000077">
    <property type="protein sequence ID" value="CAA9310436.1"/>
    <property type="molecule type" value="Genomic_DNA"/>
</dbReference>
<reference evidence="2" key="1">
    <citation type="submission" date="2020-02" db="EMBL/GenBank/DDBJ databases">
        <authorList>
            <person name="Meier V. D."/>
        </authorList>
    </citation>
    <scope>NUCLEOTIDE SEQUENCE</scope>
    <source>
        <strain evidence="2">AVDCRST_MAG90</strain>
    </source>
</reference>
<name>A0A6J4KPC7_9HYPH</name>